<dbReference type="Pfam" id="PF12937">
    <property type="entry name" value="F-box-like"/>
    <property type="match status" value="1"/>
</dbReference>
<sequence>MASSPPPLTLDSLPSEVLIHVLESIPTRKVLPLAGVSRRFHGLVARLHYARLVEALGLQDHEIILECYHPTVKISTPYLFCDYVGTPGLAAESAGVSGSSTGGKDPSLAGMNALYSRFRPVQQEDDRRPRSRYPKRAVVEGVAQPLPADLPSHDVHLDAGELFSQLVTVTNLVKVEPKRKLIIDAVNMTDGVIRVWRPWLASEAAAPTPAQGQHSAGENGGSGSSVLDDSAILWADSKQNCGLRMRVVEKTDEQAPVLVAADDDPAISYKLEFEEPIWEAETTDYDIAELLIRTNQLLLNVEKSKGHQVVHTAGKAVVIASM</sequence>
<dbReference type="EMBL" id="JAQQWI010000007">
    <property type="protein sequence ID" value="KAK8029169.1"/>
    <property type="molecule type" value="Genomic_DNA"/>
</dbReference>
<reference evidence="2 3" key="1">
    <citation type="submission" date="2023-01" db="EMBL/GenBank/DDBJ databases">
        <title>Analysis of 21 Apiospora genomes using comparative genomics revels a genus with tremendous synthesis potential of carbohydrate active enzymes and secondary metabolites.</title>
        <authorList>
            <person name="Sorensen T."/>
        </authorList>
    </citation>
    <scope>NUCLEOTIDE SEQUENCE [LARGE SCALE GENOMIC DNA]</scope>
    <source>
        <strain evidence="2 3">CBS 20057</strain>
    </source>
</reference>
<protein>
    <recommendedName>
        <fullName evidence="1">F-box domain-containing protein</fullName>
    </recommendedName>
</protein>
<dbReference type="SUPFAM" id="SSF81383">
    <property type="entry name" value="F-box domain"/>
    <property type="match status" value="1"/>
</dbReference>
<name>A0ABR1SBG5_9PEZI</name>
<evidence type="ECO:0000259" key="1">
    <source>
        <dbReference type="PROSITE" id="PS50181"/>
    </source>
</evidence>
<dbReference type="Proteomes" id="UP001396898">
    <property type="component" value="Unassembled WGS sequence"/>
</dbReference>
<organism evidence="2 3">
    <name type="scientific">Apiospora marii</name>
    <dbReference type="NCBI Taxonomy" id="335849"/>
    <lineage>
        <taxon>Eukaryota</taxon>
        <taxon>Fungi</taxon>
        <taxon>Dikarya</taxon>
        <taxon>Ascomycota</taxon>
        <taxon>Pezizomycotina</taxon>
        <taxon>Sordariomycetes</taxon>
        <taxon>Xylariomycetidae</taxon>
        <taxon>Amphisphaeriales</taxon>
        <taxon>Apiosporaceae</taxon>
        <taxon>Apiospora</taxon>
    </lineage>
</organism>
<dbReference type="PROSITE" id="PS50181">
    <property type="entry name" value="FBOX"/>
    <property type="match status" value="1"/>
</dbReference>
<keyword evidence="3" id="KW-1185">Reference proteome</keyword>
<dbReference type="InterPro" id="IPR036047">
    <property type="entry name" value="F-box-like_dom_sf"/>
</dbReference>
<evidence type="ECO:0000313" key="2">
    <source>
        <dbReference type="EMBL" id="KAK8029169.1"/>
    </source>
</evidence>
<accession>A0ABR1SBG5</accession>
<evidence type="ECO:0000313" key="3">
    <source>
        <dbReference type="Proteomes" id="UP001396898"/>
    </source>
</evidence>
<feature type="domain" description="F-box" evidence="1">
    <location>
        <begin position="7"/>
        <end position="52"/>
    </location>
</feature>
<proteinExistence type="predicted"/>
<comment type="caution">
    <text evidence="2">The sequence shown here is derived from an EMBL/GenBank/DDBJ whole genome shotgun (WGS) entry which is preliminary data.</text>
</comment>
<dbReference type="InterPro" id="IPR001810">
    <property type="entry name" value="F-box_dom"/>
</dbReference>
<gene>
    <name evidence="2" type="ORF">PG991_006225</name>
</gene>